<evidence type="ECO:0000313" key="3">
    <source>
        <dbReference type="Proteomes" id="UP001383192"/>
    </source>
</evidence>
<proteinExistence type="predicted"/>
<dbReference type="Proteomes" id="UP001383192">
    <property type="component" value="Unassembled WGS sequence"/>
</dbReference>
<evidence type="ECO:0008006" key="4">
    <source>
        <dbReference type="Google" id="ProtNLM"/>
    </source>
</evidence>
<gene>
    <name evidence="2" type="ORF">VNI00_000718</name>
</gene>
<organism evidence="2 3">
    <name type="scientific">Paramarasmius palmivorus</name>
    <dbReference type="NCBI Taxonomy" id="297713"/>
    <lineage>
        <taxon>Eukaryota</taxon>
        <taxon>Fungi</taxon>
        <taxon>Dikarya</taxon>
        <taxon>Basidiomycota</taxon>
        <taxon>Agaricomycotina</taxon>
        <taxon>Agaricomycetes</taxon>
        <taxon>Agaricomycetidae</taxon>
        <taxon>Agaricales</taxon>
        <taxon>Marasmiineae</taxon>
        <taxon>Marasmiaceae</taxon>
        <taxon>Paramarasmius</taxon>
    </lineage>
</organism>
<keyword evidence="1" id="KW-0175">Coiled coil</keyword>
<dbReference type="AlphaFoldDB" id="A0AAW0E8H0"/>
<feature type="coiled-coil region" evidence="1">
    <location>
        <begin position="37"/>
        <end position="64"/>
    </location>
</feature>
<keyword evidence="3" id="KW-1185">Reference proteome</keyword>
<name>A0AAW0E8H0_9AGAR</name>
<evidence type="ECO:0000256" key="1">
    <source>
        <dbReference type="SAM" id="Coils"/>
    </source>
</evidence>
<reference evidence="2 3" key="1">
    <citation type="submission" date="2024-01" db="EMBL/GenBank/DDBJ databases">
        <title>A draft genome for a cacao thread blight-causing isolate of Paramarasmius palmivorus.</title>
        <authorList>
            <person name="Baruah I.K."/>
            <person name="Bukari Y."/>
            <person name="Amoako-Attah I."/>
            <person name="Meinhardt L.W."/>
            <person name="Bailey B.A."/>
            <person name="Cohen S.P."/>
        </authorList>
    </citation>
    <scope>NUCLEOTIDE SEQUENCE [LARGE SCALE GENOMIC DNA]</scope>
    <source>
        <strain evidence="2 3">GH-12</strain>
    </source>
</reference>
<dbReference type="EMBL" id="JAYKXP010000002">
    <property type="protein sequence ID" value="KAK7060983.1"/>
    <property type="molecule type" value="Genomic_DNA"/>
</dbReference>
<comment type="caution">
    <text evidence="2">The sequence shown here is derived from an EMBL/GenBank/DDBJ whole genome shotgun (WGS) entry which is preliminary data.</text>
</comment>
<dbReference type="Gene3D" id="3.80.10.10">
    <property type="entry name" value="Ribonuclease Inhibitor"/>
    <property type="match status" value="1"/>
</dbReference>
<sequence length="584" mass="66112">MVADESPFVTKLDTNYVPSPAEVTLIKNWVSTSQHMLKGLDSQMLDLQKRREAMADQVERHQALLSPIRRVNVDVLLLIFQIYCEEAHHYSKPDMLEPPLVLASVCRGWRQLVWSNPLLWKVVVLAIPGLKHNPREDEDRPMPSLERFRAIMERKLAKLNLWLERSALSPLVVSLHAGSFPSEGLEAVRWEQFRFLQHHLIGRLLLHSKRWYEVTLKVPRYLSRAIAVAIQVPAIDIPILRSFSLLTAAEFDNQPGTPDSFSIRNPLDVFFCAPSLQALCIRQRGDHHNLPVPWSRLTELDIYSSFYSGLGSLTDNNILFILSSACPSLRTCRVAFQLTIDSGEPLMCLVFPNLESLSLSIDSRELMVSQTSASMRRLGYAFATTPKLKNFSVWWSDYYGRALAKWPFFGPLSADCALENLTFCLSIQDSAMVHALRLLSSLTSLEVHCLPLTTLRSAIAALTPTGAGSSVLCSRLTQVTVVIWWDADTDLEEALITFASARVNSELQRANGYVGLKSLIVRSEHRPHDPSIEQIRYLEGSGLSIQWEYRCHEEHNTELYCPPVELVPLETSRPVQGLIYPFRV</sequence>
<accession>A0AAW0E8H0</accession>
<evidence type="ECO:0000313" key="2">
    <source>
        <dbReference type="EMBL" id="KAK7060983.1"/>
    </source>
</evidence>
<protein>
    <recommendedName>
        <fullName evidence="4">F-box domain-containing protein</fullName>
    </recommendedName>
</protein>
<dbReference type="InterPro" id="IPR032675">
    <property type="entry name" value="LRR_dom_sf"/>
</dbReference>